<dbReference type="EC" id="2.1.1.207" evidence="6"/>
<comment type="catalytic activity">
    <reaction evidence="6">
        <text>cytidine(34) in tRNA + S-adenosyl-L-methionine = 2'-O-methylcytidine(34) in tRNA + S-adenosyl-L-homocysteine + H(+)</text>
        <dbReference type="Rhea" id="RHEA:43084"/>
        <dbReference type="Rhea" id="RHEA-COMP:10331"/>
        <dbReference type="Rhea" id="RHEA-COMP:10332"/>
        <dbReference type="ChEBI" id="CHEBI:15378"/>
        <dbReference type="ChEBI" id="CHEBI:57856"/>
        <dbReference type="ChEBI" id="CHEBI:59789"/>
        <dbReference type="ChEBI" id="CHEBI:74495"/>
        <dbReference type="ChEBI" id="CHEBI:82748"/>
        <dbReference type="EC" id="2.1.1.207"/>
    </reaction>
</comment>
<proteinExistence type="inferred from homology"/>
<keyword evidence="3 6" id="KW-0808">Transferase</keyword>
<dbReference type="AlphaFoldDB" id="A0A399EGK7"/>
<dbReference type="GO" id="GO:0003723">
    <property type="term" value="F:RNA binding"/>
    <property type="evidence" value="ECO:0007669"/>
    <property type="project" value="InterPro"/>
</dbReference>
<dbReference type="RefSeq" id="WP_119315384.1">
    <property type="nucleotide sequence ID" value="NZ_QXDL01000096.1"/>
</dbReference>
<dbReference type="InterPro" id="IPR029026">
    <property type="entry name" value="tRNA_m1G_MTases_N"/>
</dbReference>
<dbReference type="CDD" id="cd18094">
    <property type="entry name" value="SpoU-like_TrmL"/>
    <property type="match status" value="1"/>
</dbReference>
<comment type="similarity">
    <text evidence="6">Belongs to the class IV-like SAM-binding methyltransferase superfamily. RNA methyltransferase TrmH family. TrmL subfamily.</text>
</comment>
<dbReference type="InterPro" id="IPR029028">
    <property type="entry name" value="Alpha/beta_knot_MTases"/>
</dbReference>
<dbReference type="Gene3D" id="3.40.1280.10">
    <property type="match status" value="1"/>
</dbReference>
<accession>A0A399EGK7</accession>
<dbReference type="InterPro" id="IPR016914">
    <property type="entry name" value="TrmL"/>
</dbReference>
<dbReference type="OrthoDB" id="9789043at2"/>
<dbReference type="GO" id="GO:0141098">
    <property type="term" value="F:tRNA (cytidine(34)-2'-O)-methyltransferase activity"/>
    <property type="evidence" value="ECO:0007669"/>
    <property type="project" value="RHEA"/>
</dbReference>
<dbReference type="PANTHER" id="PTHR42971">
    <property type="entry name" value="TRNA (CYTIDINE(34)-2'-O)-METHYLTRANSFERASE"/>
    <property type="match status" value="1"/>
</dbReference>
<evidence type="ECO:0000256" key="1">
    <source>
        <dbReference type="ARBA" id="ARBA00022490"/>
    </source>
</evidence>
<feature type="domain" description="tRNA/rRNA methyltransferase SpoU type" evidence="8">
    <location>
        <begin position="2"/>
        <end position="145"/>
    </location>
</feature>
<dbReference type="SUPFAM" id="SSF75217">
    <property type="entry name" value="alpha/beta knot"/>
    <property type="match status" value="1"/>
</dbReference>
<keyword evidence="4 6" id="KW-0949">S-adenosyl-L-methionine</keyword>
<organism evidence="9 10">
    <name type="scientific">Calidithermus terrae</name>
    <dbReference type="NCBI Taxonomy" id="1408545"/>
    <lineage>
        <taxon>Bacteria</taxon>
        <taxon>Thermotogati</taxon>
        <taxon>Deinococcota</taxon>
        <taxon>Deinococci</taxon>
        <taxon>Thermales</taxon>
        <taxon>Thermaceae</taxon>
        <taxon>Calidithermus</taxon>
    </lineage>
</organism>
<evidence type="ECO:0000256" key="6">
    <source>
        <dbReference type="HAMAP-Rule" id="MF_01885"/>
    </source>
</evidence>
<evidence type="ECO:0000256" key="2">
    <source>
        <dbReference type="ARBA" id="ARBA00022603"/>
    </source>
</evidence>
<dbReference type="GO" id="GO:0005737">
    <property type="term" value="C:cytoplasm"/>
    <property type="evidence" value="ECO:0007669"/>
    <property type="project" value="UniProtKB-SubCell"/>
</dbReference>
<comment type="catalytic activity">
    <reaction evidence="6">
        <text>5-carboxymethylaminomethyluridine(34) in tRNA(Leu) + S-adenosyl-L-methionine = 5-carboxymethylaminomethyl-2'-O-methyluridine(34) in tRNA(Leu) + S-adenosyl-L-homocysteine + H(+)</text>
        <dbReference type="Rhea" id="RHEA:43088"/>
        <dbReference type="Rhea" id="RHEA-COMP:10333"/>
        <dbReference type="Rhea" id="RHEA-COMP:10334"/>
        <dbReference type="ChEBI" id="CHEBI:15378"/>
        <dbReference type="ChEBI" id="CHEBI:57856"/>
        <dbReference type="ChEBI" id="CHEBI:59789"/>
        <dbReference type="ChEBI" id="CHEBI:74508"/>
        <dbReference type="ChEBI" id="CHEBI:74511"/>
        <dbReference type="EC" id="2.1.1.207"/>
    </reaction>
</comment>
<feature type="binding site" evidence="6 7">
    <location>
        <position position="107"/>
    </location>
    <ligand>
        <name>S-adenosyl-L-methionine</name>
        <dbReference type="ChEBI" id="CHEBI:59789"/>
    </ligand>
</feature>
<dbReference type="Proteomes" id="UP000265715">
    <property type="component" value="Unassembled WGS sequence"/>
</dbReference>
<keyword evidence="5 6" id="KW-0819">tRNA processing</keyword>
<evidence type="ECO:0000256" key="3">
    <source>
        <dbReference type="ARBA" id="ARBA00022679"/>
    </source>
</evidence>
<comment type="subcellular location">
    <subcellularLocation>
        <location evidence="6">Cytoplasm</location>
    </subcellularLocation>
</comment>
<dbReference type="InterPro" id="IPR001537">
    <property type="entry name" value="SpoU_MeTrfase"/>
</dbReference>
<evidence type="ECO:0000256" key="7">
    <source>
        <dbReference type="PIRSR" id="PIRSR029256-1"/>
    </source>
</evidence>
<keyword evidence="2 6" id="KW-0489">Methyltransferase</keyword>
<name>A0A399EGK7_9DEIN</name>
<reference evidence="9 10" key="1">
    <citation type="submission" date="2018-08" db="EMBL/GenBank/DDBJ databases">
        <title>Meiothermus terrae DSM 26712 genome sequencing project.</title>
        <authorList>
            <person name="Da Costa M.S."/>
            <person name="Albuquerque L."/>
            <person name="Raposo P."/>
            <person name="Froufe H.J.C."/>
            <person name="Barroso C.S."/>
            <person name="Egas C."/>
        </authorList>
    </citation>
    <scope>NUCLEOTIDE SEQUENCE [LARGE SCALE GENOMIC DNA]</scope>
    <source>
        <strain evidence="9 10">DSM 26712</strain>
    </source>
</reference>
<evidence type="ECO:0000313" key="10">
    <source>
        <dbReference type="Proteomes" id="UP000265715"/>
    </source>
</evidence>
<evidence type="ECO:0000256" key="5">
    <source>
        <dbReference type="ARBA" id="ARBA00022694"/>
    </source>
</evidence>
<dbReference type="HAMAP" id="MF_01885">
    <property type="entry name" value="tRNA_methyltr_TrmL"/>
    <property type="match status" value="1"/>
</dbReference>
<feature type="binding site" evidence="6 7">
    <location>
        <position position="126"/>
    </location>
    <ligand>
        <name>S-adenosyl-L-methionine</name>
        <dbReference type="ChEBI" id="CHEBI:59789"/>
    </ligand>
</feature>
<keyword evidence="1 6" id="KW-0963">Cytoplasm</keyword>
<feature type="binding site" evidence="6 7">
    <location>
        <position position="134"/>
    </location>
    <ligand>
        <name>S-adenosyl-L-methionine</name>
        <dbReference type="ChEBI" id="CHEBI:59789"/>
    </ligand>
</feature>
<dbReference type="GO" id="GO:0141102">
    <property type="term" value="F:tRNA (5-carboxymethylaminomethyluridine(34)-2'-O)-methyltransferase activity"/>
    <property type="evidence" value="ECO:0007669"/>
    <property type="project" value="RHEA"/>
</dbReference>
<gene>
    <name evidence="9" type="primary">trmL</name>
    <name evidence="9" type="ORF">Mterra_02337</name>
</gene>
<dbReference type="Pfam" id="PF00588">
    <property type="entry name" value="SpoU_methylase"/>
    <property type="match status" value="1"/>
</dbReference>
<evidence type="ECO:0000259" key="8">
    <source>
        <dbReference type="Pfam" id="PF00588"/>
    </source>
</evidence>
<comment type="caution">
    <text evidence="9">The sequence shown here is derived from an EMBL/GenBank/DDBJ whole genome shotgun (WGS) entry which is preliminary data.</text>
</comment>
<dbReference type="PIRSF" id="PIRSF029256">
    <property type="entry name" value="SpoU_TrmH_prd"/>
    <property type="match status" value="1"/>
</dbReference>
<comment type="function">
    <text evidence="6">Could methylate the ribose at the nucleotide 34 wobble position in tRNA.</text>
</comment>
<dbReference type="GO" id="GO:0002130">
    <property type="term" value="P:wobble position ribose methylation"/>
    <property type="evidence" value="ECO:0007669"/>
    <property type="project" value="TreeGrafter"/>
</dbReference>
<sequence>MLRVVLYQPDIPQNTGNVARTCASAGAELHLVRPFGFRWFGAAAAGDPRLKRAGLDYWPHVRHVLHDSWEKFVEGLEPGARVWAFSSKAQQPYTAVAYQPGDYLLFGPETRGLPDDVLRQFPAVTIPMPGPVRSLNLSVAVGIGLFEALRQLGVSGEG</sequence>
<protein>
    <recommendedName>
        <fullName evidence="6">Putative tRNA (cytidine(34)-2'-O)-methyltransferase</fullName>
        <ecNumber evidence="6">2.1.1.207</ecNumber>
    </recommendedName>
    <alternativeName>
        <fullName evidence="6">tRNA (cytidine/uridine-2'-O-)-methyltransferase</fullName>
    </alternativeName>
</protein>
<comment type="caution">
    <text evidence="6">Lacks conserved residue(s) required for the propagation of feature annotation.</text>
</comment>
<evidence type="ECO:0000256" key="4">
    <source>
        <dbReference type="ARBA" id="ARBA00022691"/>
    </source>
</evidence>
<evidence type="ECO:0000313" key="9">
    <source>
        <dbReference type="EMBL" id="RIH83265.1"/>
    </source>
</evidence>
<dbReference type="PANTHER" id="PTHR42971:SF1">
    <property type="entry name" value="TRNA (CYTIDINE(34)-2'-O)-METHYLTRANSFERASE"/>
    <property type="match status" value="1"/>
</dbReference>
<keyword evidence="10" id="KW-1185">Reference proteome</keyword>
<dbReference type="EMBL" id="QXDL01000096">
    <property type="protein sequence ID" value="RIH83265.1"/>
    <property type="molecule type" value="Genomic_DNA"/>
</dbReference>